<gene>
    <name evidence="2" type="ORF">RB614_35330</name>
</gene>
<dbReference type="PANTHER" id="PTHR43118">
    <property type="entry name" value="RHAMNOGALACTURONAN LYASE (EUROFUNG)"/>
    <property type="match status" value="1"/>
</dbReference>
<proteinExistence type="predicted"/>
<dbReference type="Pfam" id="PF21348">
    <property type="entry name" value="RGL11_C"/>
    <property type="match status" value="1"/>
</dbReference>
<accession>A0ABU0ZRZ7</accession>
<dbReference type="Proteomes" id="UP001230908">
    <property type="component" value="Unassembled WGS sequence"/>
</dbReference>
<name>A0ABU0ZRZ7_9ACTN</name>
<feature type="domain" description="Rhamnogalacturonan lyase family 11 C-terminal" evidence="1">
    <location>
        <begin position="35"/>
        <end position="120"/>
    </location>
</feature>
<dbReference type="PANTHER" id="PTHR43118:SF1">
    <property type="entry name" value="RHAMNOGALACTURONAN LYASE (EUROFUNG)"/>
    <property type="match status" value="1"/>
</dbReference>
<reference evidence="2 3" key="1">
    <citation type="submission" date="2023-08" db="EMBL/GenBank/DDBJ databases">
        <title>Phytohabitans sansha sp. nov., isolated from marine sediment.</title>
        <authorList>
            <person name="Zhao Y."/>
            <person name="Yi K."/>
        </authorList>
    </citation>
    <scope>NUCLEOTIDE SEQUENCE [LARGE SCALE GENOMIC DNA]</scope>
    <source>
        <strain evidence="2 3">ZYX-F-186</strain>
    </source>
</reference>
<comment type="caution">
    <text evidence="2">The sequence shown here is derived from an EMBL/GenBank/DDBJ whole genome shotgun (WGS) entry which is preliminary data.</text>
</comment>
<dbReference type="RefSeq" id="WP_308717041.1">
    <property type="nucleotide sequence ID" value="NZ_JAVHUY010000046.1"/>
</dbReference>
<dbReference type="InterPro" id="IPR049366">
    <property type="entry name" value="RGL11_C"/>
</dbReference>
<dbReference type="InterPro" id="IPR034641">
    <property type="entry name" value="RGL11"/>
</dbReference>
<dbReference type="EMBL" id="JAVHUY010000046">
    <property type="protein sequence ID" value="MDQ7909784.1"/>
    <property type="molecule type" value="Genomic_DNA"/>
</dbReference>
<evidence type="ECO:0000313" key="2">
    <source>
        <dbReference type="EMBL" id="MDQ7909784.1"/>
    </source>
</evidence>
<protein>
    <recommendedName>
        <fullName evidence="1">Rhamnogalacturonan lyase family 11 C-terminal domain-containing protein</fullName>
    </recommendedName>
</protein>
<evidence type="ECO:0000313" key="3">
    <source>
        <dbReference type="Proteomes" id="UP001230908"/>
    </source>
</evidence>
<sequence length="137" mass="14691">MFTAWRFTGSALTHLPDGHNTRIIDVGGDGKDEIAFHIAKMNPNRPGLQGYGVQQVSPSGLRDYYHDAATGAMIWQHVESGTADVGRGMAGDVDPRIPGMEIWAFSGLYDAPGNQLAQSSTTLRPWPQTGFSGTATS</sequence>
<keyword evidence="3" id="KW-1185">Reference proteome</keyword>
<organism evidence="2 3">
    <name type="scientific">Phytohabitans maris</name>
    <dbReference type="NCBI Taxonomy" id="3071409"/>
    <lineage>
        <taxon>Bacteria</taxon>
        <taxon>Bacillati</taxon>
        <taxon>Actinomycetota</taxon>
        <taxon>Actinomycetes</taxon>
        <taxon>Micromonosporales</taxon>
        <taxon>Micromonosporaceae</taxon>
    </lineage>
</organism>
<evidence type="ECO:0000259" key="1">
    <source>
        <dbReference type="Pfam" id="PF21348"/>
    </source>
</evidence>